<feature type="transmembrane region" description="Helical" evidence="7">
    <location>
        <begin position="325"/>
        <end position="351"/>
    </location>
</feature>
<reference evidence="8 9" key="1">
    <citation type="submission" date="2018-04" db="EMBL/GenBank/DDBJ databases">
        <authorList>
            <person name="Eckel V.P."/>
            <person name="Vogel R.F."/>
        </authorList>
    </citation>
    <scope>NUCLEOTIDE SEQUENCE [LARGE SCALE GENOMIC DNA]</scope>
    <source>
        <strain evidence="9">TMW 2.1764</strain>
    </source>
</reference>
<protein>
    <submittedName>
        <fullName evidence="8">Iron permease</fullName>
    </submittedName>
</protein>
<dbReference type="GO" id="GO:0015093">
    <property type="term" value="F:ferrous iron transmembrane transporter activity"/>
    <property type="evidence" value="ECO:0007669"/>
    <property type="project" value="TreeGrafter"/>
</dbReference>
<evidence type="ECO:0000256" key="7">
    <source>
        <dbReference type="SAM" id="Phobius"/>
    </source>
</evidence>
<gene>
    <name evidence="8" type="ORF">DDE84_04595</name>
</gene>
<feature type="transmembrane region" description="Helical" evidence="7">
    <location>
        <begin position="363"/>
        <end position="381"/>
    </location>
</feature>
<evidence type="ECO:0000256" key="1">
    <source>
        <dbReference type="ARBA" id="ARBA00004141"/>
    </source>
</evidence>
<comment type="subcellular location">
    <subcellularLocation>
        <location evidence="1">Membrane</location>
        <topology evidence="1">Multi-pass membrane protein</topology>
    </subcellularLocation>
</comment>
<dbReference type="PANTHER" id="PTHR31632:SF2">
    <property type="entry name" value="PLASMA MEMBRANE IRON PERMEASE"/>
    <property type="match status" value="1"/>
</dbReference>
<feature type="transmembrane region" description="Helical" evidence="7">
    <location>
        <begin position="532"/>
        <end position="551"/>
    </location>
</feature>
<comment type="similarity">
    <text evidence="2">Belongs to the oxidase-dependent Fe transporter (OFeT) (TC 9.A.10.1) family.</text>
</comment>
<feature type="transmembrane region" description="Helical" evidence="7">
    <location>
        <begin position="448"/>
        <end position="468"/>
    </location>
</feature>
<sequence length="586" mass="63012">MTTAANETAAVRPIADKTAPASAASAPADPTDYASWNAVATQINAQLDATLKSYVSGDASTANSDVSTAYNVGYVASNFVMVARDTLGADRQQTQAAQFQSIQQLTYAPGHEADLQTQIAQLQGELAGSAKTLDATANLANPRDYAAARTKVTQQQRKKLQSEKKGVFNGKGNRSWAQVAKEMSTVLDSAVQQARSGDKRAGINKVNEAYYQYYEKLGFEKNVMNAISGSRVSLIENQFAEIRKSILDGDPISHTTGLVNQLKSMLAEDAAKLDGGSANQGNGFTRFVTSAFGQAFVILIREGLEALLVVTAIIAYLVKSGNRRLVVWIYVGVVAGLIGSGIVALLFGLLFSGSGPQQEIMEGVVALIAMVMLLYTSNWMLSKSSVEAWNSYITAKAHAAVDSVTSQQRMTFGGVISLAMLSFLAVFREGAETVMFYQSIYSMSRDSAGMWAGGLSAAVVLVVIFLLLRFTSVKIPLRPFFMVTSILMALLVITFAGGGVHSLIESTLISGRYIPGVPTNDWIGLYPYWETIIAQILATIAVVASFATYALKERRKRAVTSNELQKQASQPEQSSQSEQPEQSLPQ</sequence>
<keyword evidence="9" id="KW-1185">Reference proteome</keyword>
<dbReference type="OrthoDB" id="8215804at2"/>
<keyword evidence="4 7" id="KW-1133">Transmembrane helix</keyword>
<keyword evidence="3 7" id="KW-0812">Transmembrane</keyword>
<dbReference type="EMBL" id="QDAG01000004">
    <property type="protein sequence ID" value="KAE8128856.1"/>
    <property type="molecule type" value="Genomic_DNA"/>
</dbReference>
<evidence type="ECO:0000313" key="9">
    <source>
        <dbReference type="Proteomes" id="UP000325415"/>
    </source>
</evidence>
<accession>A0A5N6S4P7</accession>
<evidence type="ECO:0000256" key="2">
    <source>
        <dbReference type="ARBA" id="ARBA00008333"/>
    </source>
</evidence>
<dbReference type="Proteomes" id="UP000325415">
    <property type="component" value="Unassembled WGS sequence"/>
</dbReference>
<feature type="region of interest" description="Disordered" evidence="6">
    <location>
        <begin position="556"/>
        <end position="586"/>
    </location>
</feature>
<proteinExistence type="inferred from homology"/>
<evidence type="ECO:0000256" key="4">
    <source>
        <dbReference type="ARBA" id="ARBA00022989"/>
    </source>
</evidence>
<dbReference type="Pfam" id="PF03239">
    <property type="entry name" value="FTR1"/>
    <property type="match status" value="1"/>
</dbReference>
<feature type="compositionally biased region" description="Low complexity" evidence="6">
    <location>
        <begin position="565"/>
        <end position="586"/>
    </location>
</feature>
<organism evidence="8 9">
    <name type="scientific">Bifidobacterium tibiigranuli</name>
    <dbReference type="NCBI Taxonomy" id="2172043"/>
    <lineage>
        <taxon>Bacteria</taxon>
        <taxon>Bacillati</taxon>
        <taxon>Actinomycetota</taxon>
        <taxon>Actinomycetes</taxon>
        <taxon>Bifidobacteriales</taxon>
        <taxon>Bifidobacteriaceae</taxon>
        <taxon>Bifidobacterium</taxon>
    </lineage>
</organism>
<feature type="transmembrane region" description="Helical" evidence="7">
    <location>
        <begin position="410"/>
        <end position="428"/>
    </location>
</feature>
<comment type="caution">
    <text evidence="8">The sequence shown here is derived from an EMBL/GenBank/DDBJ whole genome shotgun (WGS) entry which is preliminary data.</text>
</comment>
<dbReference type="PANTHER" id="PTHR31632">
    <property type="entry name" value="IRON TRANSPORTER FTH1"/>
    <property type="match status" value="1"/>
</dbReference>
<dbReference type="InterPro" id="IPR004923">
    <property type="entry name" value="FTR1/Fip1/EfeU"/>
</dbReference>
<feature type="region of interest" description="Disordered" evidence="6">
    <location>
        <begin position="152"/>
        <end position="171"/>
    </location>
</feature>
<feature type="transmembrane region" description="Helical" evidence="7">
    <location>
        <begin position="295"/>
        <end position="318"/>
    </location>
</feature>
<feature type="transmembrane region" description="Helical" evidence="7">
    <location>
        <begin position="480"/>
        <end position="504"/>
    </location>
</feature>
<name>A0A5N6S4P7_9BIFI</name>
<dbReference type="GO" id="GO:0033573">
    <property type="term" value="C:high-affinity iron permease complex"/>
    <property type="evidence" value="ECO:0007669"/>
    <property type="project" value="InterPro"/>
</dbReference>
<keyword evidence="5 7" id="KW-0472">Membrane</keyword>
<evidence type="ECO:0000256" key="5">
    <source>
        <dbReference type="ARBA" id="ARBA00023136"/>
    </source>
</evidence>
<evidence type="ECO:0000313" key="8">
    <source>
        <dbReference type="EMBL" id="KAE8128856.1"/>
    </source>
</evidence>
<evidence type="ECO:0000256" key="3">
    <source>
        <dbReference type="ARBA" id="ARBA00022692"/>
    </source>
</evidence>
<evidence type="ECO:0000256" key="6">
    <source>
        <dbReference type="SAM" id="MobiDB-lite"/>
    </source>
</evidence>
<dbReference type="AlphaFoldDB" id="A0A5N6S4P7"/>